<dbReference type="Proteomes" id="UP001530400">
    <property type="component" value="Unassembled WGS sequence"/>
</dbReference>
<feature type="transmembrane region" description="Helical" evidence="1">
    <location>
        <begin position="12"/>
        <end position="35"/>
    </location>
</feature>
<dbReference type="EMBL" id="JALLPJ020000836">
    <property type="protein sequence ID" value="KAL3781638.1"/>
    <property type="molecule type" value="Genomic_DNA"/>
</dbReference>
<evidence type="ECO:0000256" key="1">
    <source>
        <dbReference type="SAM" id="Phobius"/>
    </source>
</evidence>
<sequence length="467" mass="52935">MSKRRPEQRMQTNSVYGAVVICSFLLCTLTTLQYVKSKAKFFGAPHDLQQLVYTPRRLSEDDDSPQNELMKQIVAADTNLISIEFPEGHSLKDDSYTGIIGVFCKLDFDKQKKEPNKYPMFRDLVHASGCNASNEIRVDLGKAAELVRDHDTKVFQESYNSGSDVSLNGPSVLSLKGAVFHESRCGSTLVANALVALNPEKNRVYSESAPPKLVLKKCGEDFVGCSIKGAANLLRDVVYLMGRSNDPAEENLFFKFQSTTTRTMEVFRVAFPTTPWIFLYREPIEVMQSQLSMQDTSTSNCVRNYKKSPMIKLLARKLRLKMKDIENEEICALHLATICGSALVHLEDANGLGMTINYHKDMAIEFLDYIFPRHFHTPVHKEGYKRVMEVSKLYSKSPNGQDQVFESDKDEKRAKASRSIQEAAVEFLDPSYKKLEKSQYNMNKICDQINLDSRISSVYCRALSRKN</sequence>
<organism evidence="2 3">
    <name type="scientific">Cyclotella atomus</name>
    <dbReference type="NCBI Taxonomy" id="382360"/>
    <lineage>
        <taxon>Eukaryota</taxon>
        <taxon>Sar</taxon>
        <taxon>Stramenopiles</taxon>
        <taxon>Ochrophyta</taxon>
        <taxon>Bacillariophyta</taxon>
        <taxon>Coscinodiscophyceae</taxon>
        <taxon>Thalassiosirophycidae</taxon>
        <taxon>Stephanodiscales</taxon>
        <taxon>Stephanodiscaceae</taxon>
        <taxon>Cyclotella</taxon>
    </lineage>
</organism>
<keyword evidence="1" id="KW-1133">Transmembrane helix</keyword>
<proteinExistence type="predicted"/>
<evidence type="ECO:0000313" key="3">
    <source>
        <dbReference type="Proteomes" id="UP001530400"/>
    </source>
</evidence>
<keyword evidence="1" id="KW-0812">Transmembrane</keyword>
<accession>A0ABD3P2E0</accession>
<comment type="caution">
    <text evidence="2">The sequence shown here is derived from an EMBL/GenBank/DDBJ whole genome shotgun (WGS) entry which is preliminary data.</text>
</comment>
<dbReference type="AlphaFoldDB" id="A0ABD3P2E0"/>
<evidence type="ECO:0000313" key="2">
    <source>
        <dbReference type="EMBL" id="KAL3781638.1"/>
    </source>
</evidence>
<keyword evidence="1" id="KW-0472">Membrane</keyword>
<name>A0ABD3P2E0_9STRA</name>
<reference evidence="2 3" key="1">
    <citation type="submission" date="2024-10" db="EMBL/GenBank/DDBJ databases">
        <title>Updated reference genomes for cyclostephanoid diatoms.</title>
        <authorList>
            <person name="Roberts W.R."/>
            <person name="Alverson A.J."/>
        </authorList>
    </citation>
    <scope>NUCLEOTIDE SEQUENCE [LARGE SCALE GENOMIC DNA]</scope>
    <source>
        <strain evidence="2 3">AJA010-31</strain>
    </source>
</reference>
<evidence type="ECO:0008006" key="4">
    <source>
        <dbReference type="Google" id="ProtNLM"/>
    </source>
</evidence>
<protein>
    <recommendedName>
        <fullName evidence="4">Sulfotransferase</fullName>
    </recommendedName>
</protein>
<gene>
    <name evidence="2" type="ORF">ACHAWO_001914</name>
</gene>
<keyword evidence="3" id="KW-1185">Reference proteome</keyword>